<evidence type="ECO:0000256" key="5">
    <source>
        <dbReference type="ARBA" id="ARBA00012180"/>
    </source>
</evidence>
<keyword evidence="9" id="KW-0378">Hydrolase</keyword>
<dbReference type="InterPro" id="IPR050092">
    <property type="entry name" value="RNase_H"/>
</dbReference>
<evidence type="ECO:0000313" key="14">
    <source>
        <dbReference type="Proteomes" id="UP000185663"/>
    </source>
</evidence>
<feature type="domain" description="RNase H type-1" evidence="12">
    <location>
        <begin position="1"/>
        <end position="139"/>
    </location>
</feature>
<dbReference type="GO" id="GO:0043137">
    <property type="term" value="P:DNA replication, removal of RNA primer"/>
    <property type="evidence" value="ECO:0007669"/>
    <property type="project" value="TreeGrafter"/>
</dbReference>
<organism evidence="13 14">
    <name type="scientific">Paraoerskovia marina</name>
    <dbReference type="NCBI Taxonomy" id="545619"/>
    <lineage>
        <taxon>Bacteria</taxon>
        <taxon>Bacillati</taxon>
        <taxon>Actinomycetota</taxon>
        <taxon>Actinomycetes</taxon>
        <taxon>Micrococcales</taxon>
        <taxon>Cellulomonadaceae</taxon>
        <taxon>Paraoerskovia</taxon>
    </lineage>
</organism>
<evidence type="ECO:0000256" key="1">
    <source>
        <dbReference type="ARBA" id="ARBA00000077"/>
    </source>
</evidence>
<evidence type="ECO:0000256" key="10">
    <source>
        <dbReference type="ARBA" id="ARBA00022842"/>
    </source>
</evidence>
<dbReference type="RefSeq" id="WP_083371592.1">
    <property type="nucleotide sequence ID" value="NZ_LT629776.1"/>
</dbReference>
<dbReference type="eggNOG" id="COG0328">
    <property type="taxonomic scope" value="Bacteria"/>
</dbReference>
<dbReference type="EC" id="3.1.26.4" evidence="5"/>
<dbReference type="PANTHER" id="PTHR10642:SF26">
    <property type="entry name" value="RIBONUCLEASE H1"/>
    <property type="match status" value="1"/>
</dbReference>
<name>A0A1H1P1M6_9CELL</name>
<reference evidence="13 14" key="1">
    <citation type="submission" date="2016-10" db="EMBL/GenBank/DDBJ databases">
        <authorList>
            <person name="de Groot N.N."/>
        </authorList>
    </citation>
    <scope>NUCLEOTIDE SEQUENCE [LARGE SCALE GENOMIC DNA]</scope>
    <source>
        <strain evidence="13 14">DSM 22126</strain>
    </source>
</reference>
<evidence type="ECO:0000256" key="2">
    <source>
        <dbReference type="ARBA" id="ARBA00001946"/>
    </source>
</evidence>
<gene>
    <name evidence="13" type="ORF">SAMN04489860_0676</name>
</gene>
<keyword evidence="7" id="KW-0479">Metal-binding</keyword>
<dbReference type="InterPro" id="IPR012337">
    <property type="entry name" value="RNaseH-like_sf"/>
</dbReference>
<sequence length="199" mass="21214">MITVSTDGSCLRNPGGAVGWAWINHDGTFDAGGAASGTNQTAELTALLEAVRAHPGAEPLMIESDSQYAIKCASEWLEGWRRKGWKTASGSPVKNLELVQSIDRAISEREGPVRFRWVRGHVGNPFNERADQLAGHAAQDWASGRGDLDAVFGEASPLVEGATSRRPSSAREEVAVTTGTKAATERPAEPAWSNGTLFD</sequence>
<dbReference type="GO" id="GO:0046872">
    <property type="term" value="F:metal ion binding"/>
    <property type="evidence" value="ECO:0007669"/>
    <property type="project" value="UniProtKB-KW"/>
</dbReference>
<evidence type="ECO:0000256" key="6">
    <source>
        <dbReference type="ARBA" id="ARBA00022722"/>
    </source>
</evidence>
<dbReference type="OrthoDB" id="7845843at2"/>
<evidence type="ECO:0000256" key="11">
    <source>
        <dbReference type="SAM" id="MobiDB-lite"/>
    </source>
</evidence>
<dbReference type="InterPro" id="IPR022892">
    <property type="entry name" value="RNaseHI"/>
</dbReference>
<protein>
    <recommendedName>
        <fullName evidence="5">ribonuclease H</fullName>
        <ecNumber evidence="5">3.1.26.4</ecNumber>
    </recommendedName>
</protein>
<dbReference type="CDD" id="cd09278">
    <property type="entry name" value="RNase_HI_prokaryote_like"/>
    <property type="match status" value="1"/>
</dbReference>
<dbReference type="GO" id="GO:0003676">
    <property type="term" value="F:nucleic acid binding"/>
    <property type="evidence" value="ECO:0007669"/>
    <property type="project" value="InterPro"/>
</dbReference>
<evidence type="ECO:0000256" key="8">
    <source>
        <dbReference type="ARBA" id="ARBA00022759"/>
    </source>
</evidence>
<dbReference type="Gene3D" id="3.30.420.10">
    <property type="entry name" value="Ribonuclease H-like superfamily/Ribonuclease H"/>
    <property type="match status" value="1"/>
</dbReference>
<evidence type="ECO:0000313" key="13">
    <source>
        <dbReference type="EMBL" id="SDS04915.1"/>
    </source>
</evidence>
<dbReference type="PROSITE" id="PS50879">
    <property type="entry name" value="RNASE_H_1"/>
    <property type="match status" value="1"/>
</dbReference>
<feature type="region of interest" description="Disordered" evidence="11">
    <location>
        <begin position="159"/>
        <end position="199"/>
    </location>
</feature>
<dbReference type="InterPro" id="IPR036397">
    <property type="entry name" value="RNaseH_sf"/>
</dbReference>
<dbReference type="SUPFAM" id="SSF53098">
    <property type="entry name" value="Ribonuclease H-like"/>
    <property type="match status" value="1"/>
</dbReference>
<evidence type="ECO:0000259" key="12">
    <source>
        <dbReference type="PROSITE" id="PS50879"/>
    </source>
</evidence>
<evidence type="ECO:0000256" key="4">
    <source>
        <dbReference type="ARBA" id="ARBA00011245"/>
    </source>
</evidence>
<dbReference type="InterPro" id="IPR002156">
    <property type="entry name" value="RNaseH_domain"/>
</dbReference>
<dbReference type="EMBL" id="LT629776">
    <property type="protein sequence ID" value="SDS04915.1"/>
    <property type="molecule type" value="Genomic_DNA"/>
</dbReference>
<accession>A0A1H1P1M6</accession>
<dbReference type="Pfam" id="PF00075">
    <property type="entry name" value="RNase_H"/>
    <property type="match status" value="1"/>
</dbReference>
<comment type="subunit">
    <text evidence="4">Monomer.</text>
</comment>
<keyword evidence="14" id="KW-1185">Reference proteome</keyword>
<dbReference type="STRING" id="545619.SAMN04489860_0676"/>
<keyword evidence="6" id="KW-0540">Nuclease</keyword>
<comment type="catalytic activity">
    <reaction evidence="1">
        <text>Endonucleolytic cleavage to 5'-phosphomonoester.</text>
        <dbReference type="EC" id="3.1.26.4"/>
    </reaction>
</comment>
<evidence type="ECO:0000256" key="3">
    <source>
        <dbReference type="ARBA" id="ARBA00005300"/>
    </source>
</evidence>
<evidence type="ECO:0000256" key="9">
    <source>
        <dbReference type="ARBA" id="ARBA00022801"/>
    </source>
</evidence>
<dbReference type="Proteomes" id="UP000185663">
    <property type="component" value="Chromosome I"/>
</dbReference>
<evidence type="ECO:0000256" key="7">
    <source>
        <dbReference type="ARBA" id="ARBA00022723"/>
    </source>
</evidence>
<keyword evidence="10" id="KW-0460">Magnesium</keyword>
<dbReference type="GO" id="GO:0004523">
    <property type="term" value="F:RNA-DNA hybrid ribonuclease activity"/>
    <property type="evidence" value="ECO:0007669"/>
    <property type="project" value="UniProtKB-EC"/>
</dbReference>
<proteinExistence type="inferred from homology"/>
<comment type="cofactor">
    <cofactor evidence="2">
        <name>Mg(2+)</name>
        <dbReference type="ChEBI" id="CHEBI:18420"/>
    </cofactor>
</comment>
<keyword evidence="8" id="KW-0255">Endonuclease</keyword>
<comment type="similarity">
    <text evidence="3">Belongs to the RNase H family.</text>
</comment>
<dbReference type="AlphaFoldDB" id="A0A1H1P1M6"/>
<dbReference type="PANTHER" id="PTHR10642">
    <property type="entry name" value="RIBONUCLEASE H1"/>
    <property type="match status" value="1"/>
</dbReference>